<dbReference type="Proteomes" id="UP001202180">
    <property type="component" value="Unassembled WGS sequence"/>
</dbReference>
<dbReference type="RefSeq" id="WP_248476482.1">
    <property type="nucleotide sequence ID" value="NZ_JALPRF010000001.1"/>
</dbReference>
<evidence type="ECO:0000313" key="3">
    <source>
        <dbReference type="Proteomes" id="UP001202180"/>
    </source>
</evidence>
<keyword evidence="1" id="KW-0732">Signal</keyword>
<feature type="chain" id="PRO_5045326236" description="Lipoprotein" evidence="1">
    <location>
        <begin position="19"/>
        <end position="114"/>
    </location>
</feature>
<accession>A0ABT0HI98</accession>
<dbReference type="PROSITE" id="PS51257">
    <property type="entry name" value="PROKAR_LIPOPROTEIN"/>
    <property type="match status" value="1"/>
</dbReference>
<dbReference type="EMBL" id="JALPRF010000001">
    <property type="protein sequence ID" value="MCK8491884.1"/>
    <property type="molecule type" value="Genomic_DNA"/>
</dbReference>
<protein>
    <recommendedName>
        <fullName evidence="4">Lipoprotein</fullName>
    </recommendedName>
</protein>
<gene>
    <name evidence="2" type="ORF">M0L20_08490</name>
</gene>
<organism evidence="2 3">
    <name type="scientific">Spirosoma liriopis</name>
    <dbReference type="NCBI Taxonomy" id="2937440"/>
    <lineage>
        <taxon>Bacteria</taxon>
        <taxon>Pseudomonadati</taxon>
        <taxon>Bacteroidota</taxon>
        <taxon>Cytophagia</taxon>
        <taxon>Cytophagales</taxon>
        <taxon>Cytophagaceae</taxon>
        <taxon>Spirosoma</taxon>
    </lineage>
</organism>
<feature type="signal peptide" evidence="1">
    <location>
        <begin position="1"/>
        <end position="18"/>
    </location>
</feature>
<evidence type="ECO:0000256" key="1">
    <source>
        <dbReference type="SAM" id="SignalP"/>
    </source>
</evidence>
<evidence type="ECO:0000313" key="2">
    <source>
        <dbReference type="EMBL" id="MCK8491884.1"/>
    </source>
</evidence>
<reference evidence="2 3" key="1">
    <citation type="submission" date="2022-04" db="EMBL/GenBank/DDBJ databases">
        <title>Spirosoma sp. strain RP8 genome sequencing and assembly.</title>
        <authorList>
            <person name="Jung Y."/>
        </authorList>
    </citation>
    <scope>NUCLEOTIDE SEQUENCE [LARGE SCALE GENOMIC DNA]</scope>
    <source>
        <strain evidence="2 3">RP8</strain>
    </source>
</reference>
<proteinExistence type="predicted"/>
<comment type="caution">
    <text evidence="2">The sequence shown here is derived from an EMBL/GenBank/DDBJ whole genome shotgun (WGS) entry which is preliminary data.</text>
</comment>
<evidence type="ECO:0008006" key="4">
    <source>
        <dbReference type="Google" id="ProtNLM"/>
    </source>
</evidence>
<sequence>MKTINKALALLISAVAFTACTDQSIEPMRTTTQPQSMIVRPDTTYSLDRITLENNEQLTYERHGKVTLTENVEQATPQPTTVEAPVSLPKPHVVPRAEPHQTVMPVVHADTSVY</sequence>
<keyword evidence="3" id="KW-1185">Reference proteome</keyword>
<name>A0ABT0HI98_9BACT</name>